<dbReference type="OrthoDB" id="10347993at2759"/>
<organism evidence="1 2">
    <name type="scientific">Aspergillus tamarii</name>
    <dbReference type="NCBI Taxonomy" id="41984"/>
    <lineage>
        <taxon>Eukaryota</taxon>
        <taxon>Fungi</taxon>
        <taxon>Dikarya</taxon>
        <taxon>Ascomycota</taxon>
        <taxon>Pezizomycotina</taxon>
        <taxon>Eurotiomycetes</taxon>
        <taxon>Eurotiomycetidae</taxon>
        <taxon>Eurotiales</taxon>
        <taxon>Aspergillaceae</taxon>
        <taxon>Aspergillus</taxon>
        <taxon>Aspergillus subgen. Circumdati</taxon>
    </lineage>
</organism>
<gene>
    <name evidence="1" type="ORF">BDV40DRAFT_280849</name>
</gene>
<name>A0A5N6UD69_ASPTM</name>
<evidence type="ECO:0000313" key="1">
    <source>
        <dbReference type="EMBL" id="KAE8156540.1"/>
    </source>
</evidence>
<dbReference type="Proteomes" id="UP000326950">
    <property type="component" value="Unassembled WGS sequence"/>
</dbReference>
<accession>A0A5N6UD69</accession>
<dbReference type="AlphaFoldDB" id="A0A5N6UD69"/>
<proteinExistence type="predicted"/>
<evidence type="ECO:0000313" key="2">
    <source>
        <dbReference type="Proteomes" id="UP000326950"/>
    </source>
</evidence>
<dbReference type="EMBL" id="ML738757">
    <property type="protein sequence ID" value="KAE8156540.1"/>
    <property type="molecule type" value="Genomic_DNA"/>
</dbReference>
<sequence>MLPRYLVSKGMRLLSVRFVGNGELPQLSSIVSTLVRIAYRCLVGLEHREMHFQNRASGKVVVIKGKKKYQSSPQLTTAAPLQRLKNQPATPPGGHVYSVWHAHHLSCLLASGQWSLWAGRKQRCQASSAYDWHKPL</sequence>
<protein>
    <submittedName>
        <fullName evidence="1">Uncharacterized protein</fullName>
    </submittedName>
</protein>
<reference evidence="1 2" key="1">
    <citation type="submission" date="2019-04" db="EMBL/GenBank/DDBJ databases">
        <title>Friends and foes A comparative genomics study of 23 Aspergillus species from section Flavi.</title>
        <authorList>
            <consortium name="DOE Joint Genome Institute"/>
            <person name="Kjaerbolling I."/>
            <person name="Vesth T."/>
            <person name="Frisvad J.C."/>
            <person name="Nybo J.L."/>
            <person name="Theobald S."/>
            <person name="Kildgaard S."/>
            <person name="Isbrandt T."/>
            <person name="Kuo A."/>
            <person name="Sato A."/>
            <person name="Lyhne E.K."/>
            <person name="Kogle M.E."/>
            <person name="Wiebenga A."/>
            <person name="Kun R.S."/>
            <person name="Lubbers R.J."/>
            <person name="Makela M.R."/>
            <person name="Barry K."/>
            <person name="Chovatia M."/>
            <person name="Clum A."/>
            <person name="Daum C."/>
            <person name="Haridas S."/>
            <person name="He G."/>
            <person name="LaButti K."/>
            <person name="Lipzen A."/>
            <person name="Mondo S."/>
            <person name="Riley R."/>
            <person name="Salamov A."/>
            <person name="Simmons B.A."/>
            <person name="Magnuson J.K."/>
            <person name="Henrissat B."/>
            <person name="Mortensen U.H."/>
            <person name="Larsen T.O."/>
            <person name="Devries R.P."/>
            <person name="Grigoriev I.V."/>
            <person name="Machida M."/>
            <person name="Baker S.E."/>
            <person name="Andersen M.R."/>
        </authorList>
    </citation>
    <scope>NUCLEOTIDE SEQUENCE [LARGE SCALE GENOMIC DNA]</scope>
    <source>
        <strain evidence="1 2">CBS 117626</strain>
    </source>
</reference>
<keyword evidence="2" id="KW-1185">Reference proteome</keyword>